<comment type="caution">
    <text evidence="2">The sequence shown here is derived from an EMBL/GenBank/DDBJ whole genome shotgun (WGS) entry which is preliminary data.</text>
</comment>
<dbReference type="SUPFAM" id="SSF55729">
    <property type="entry name" value="Acyl-CoA N-acyltransferases (Nat)"/>
    <property type="match status" value="1"/>
</dbReference>
<dbReference type="PANTHER" id="PTHR43792:SF1">
    <property type="entry name" value="N-ACETYLTRANSFERASE DOMAIN-CONTAINING PROTEIN"/>
    <property type="match status" value="1"/>
</dbReference>
<gene>
    <name evidence="2" type="ORF">ACFPOD_11160</name>
</gene>
<feature type="domain" description="N-acetyltransferase" evidence="1">
    <location>
        <begin position="9"/>
        <end position="180"/>
    </location>
</feature>
<name>A0ABW0TA69_9HYPH</name>
<dbReference type="Proteomes" id="UP001596107">
    <property type="component" value="Unassembled WGS sequence"/>
</dbReference>
<dbReference type="InterPro" id="IPR000182">
    <property type="entry name" value="GNAT_dom"/>
</dbReference>
<dbReference type="InterPro" id="IPR051531">
    <property type="entry name" value="N-acetyltransferase"/>
</dbReference>
<accession>A0ABW0TA69</accession>
<evidence type="ECO:0000259" key="1">
    <source>
        <dbReference type="PROSITE" id="PS51186"/>
    </source>
</evidence>
<dbReference type="EMBL" id="JBHSNB010000002">
    <property type="protein sequence ID" value="MFC5585673.1"/>
    <property type="molecule type" value="Genomic_DNA"/>
</dbReference>
<reference evidence="3" key="1">
    <citation type="journal article" date="2019" name="Int. J. Syst. Evol. Microbiol.">
        <title>The Global Catalogue of Microorganisms (GCM) 10K type strain sequencing project: providing services to taxonomists for standard genome sequencing and annotation.</title>
        <authorList>
            <consortium name="The Broad Institute Genomics Platform"/>
            <consortium name="The Broad Institute Genome Sequencing Center for Infectious Disease"/>
            <person name="Wu L."/>
            <person name="Ma J."/>
        </authorList>
    </citation>
    <scope>NUCLEOTIDE SEQUENCE [LARGE SCALE GENOMIC DNA]</scope>
    <source>
        <strain evidence="3">JCM 3366</strain>
    </source>
</reference>
<dbReference type="InterPro" id="IPR016181">
    <property type="entry name" value="Acyl_CoA_acyltransferase"/>
</dbReference>
<dbReference type="PANTHER" id="PTHR43792">
    <property type="entry name" value="GNAT FAMILY, PUTATIVE (AFU_ORTHOLOGUE AFUA_3G00765)-RELATED-RELATED"/>
    <property type="match status" value="1"/>
</dbReference>
<dbReference type="Gene3D" id="3.40.630.30">
    <property type="match status" value="1"/>
</dbReference>
<evidence type="ECO:0000313" key="2">
    <source>
        <dbReference type="EMBL" id="MFC5585673.1"/>
    </source>
</evidence>
<sequence>MILLETDRLVLRNWSEEDRPFFHRINSDDTIMEFFPFRRNREEADAVMDRIRDGIAKNGFGFAAAALKSTGRPIGFVGLHETSGLANLPAGSVEIGWRLAPEFWGNGYVTEAARAWLDFGFDTLDLEEIVSFAVTDNHRSIAVMRRIGMHQDEAGSFDHPGVPESHPHLKPHALYRLTRSDWRAARQ</sequence>
<organism evidence="2 3">
    <name type="scientific">Nitratireductor kimnyeongensis</name>
    <dbReference type="NCBI Taxonomy" id="430679"/>
    <lineage>
        <taxon>Bacteria</taxon>
        <taxon>Pseudomonadati</taxon>
        <taxon>Pseudomonadota</taxon>
        <taxon>Alphaproteobacteria</taxon>
        <taxon>Hyphomicrobiales</taxon>
        <taxon>Phyllobacteriaceae</taxon>
        <taxon>Nitratireductor</taxon>
    </lineage>
</organism>
<dbReference type="GO" id="GO:0016746">
    <property type="term" value="F:acyltransferase activity"/>
    <property type="evidence" value="ECO:0007669"/>
    <property type="project" value="UniProtKB-KW"/>
</dbReference>
<protein>
    <submittedName>
        <fullName evidence="2">GNAT family N-acetyltransferase</fullName>
        <ecNumber evidence="2">2.3.-.-</ecNumber>
    </submittedName>
</protein>
<keyword evidence="3" id="KW-1185">Reference proteome</keyword>
<keyword evidence="2" id="KW-0808">Transferase</keyword>
<dbReference type="Pfam" id="PF13302">
    <property type="entry name" value="Acetyltransf_3"/>
    <property type="match status" value="1"/>
</dbReference>
<dbReference type="PROSITE" id="PS51186">
    <property type="entry name" value="GNAT"/>
    <property type="match status" value="1"/>
</dbReference>
<keyword evidence="2" id="KW-0012">Acyltransferase</keyword>
<proteinExistence type="predicted"/>
<dbReference type="EC" id="2.3.-.-" evidence="2"/>
<dbReference type="RefSeq" id="WP_223021043.1">
    <property type="nucleotide sequence ID" value="NZ_CP078143.1"/>
</dbReference>
<evidence type="ECO:0000313" key="3">
    <source>
        <dbReference type="Proteomes" id="UP001596107"/>
    </source>
</evidence>